<dbReference type="STRING" id="89065.SAMN05216605_121107"/>
<reference evidence="4" key="1">
    <citation type="submission" date="2016-10" db="EMBL/GenBank/DDBJ databases">
        <authorList>
            <person name="Varghese N."/>
            <person name="Submissions S."/>
        </authorList>
    </citation>
    <scope>NUCLEOTIDE SEQUENCE [LARGE SCALE GENOMIC DNA]</scope>
    <source>
        <strain evidence="4">ATCC 700689</strain>
    </source>
</reference>
<name>A0A1G8QZW0_9PSED</name>
<organism evidence="3 4">
    <name type="scientific">Pseudomonas abietaniphila</name>
    <dbReference type="NCBI Taxonomy" id="89065"/>
    <lineage>
        <taxon>Bacteria</taxon>
        <taxon>Pseudomonadati</taxon>
        <taxon>Pseudomonadota</taxon>
        <taxon>Gammaproteobacteria</taxon>
        <taxon>Pseudomonadales</taxon>
        <taxon>Pseudomonadaceae</taxon>
        <taxon>Pseudomonas</taxon>
    </lineage>
</organism>
<keyword evidence="4" id="KW-1185">Reference proteome</keyword>
<accession>A0A1G8QZW0</accession>
<gene>
    <name evidence="3" type="ORF">SAMN05216605_121107</name>
</gene>
<proteinExistence type="predicted"/>
<feature type="chain" id="PRO_5010292421" description="Ig-like domain-containing protein" evidence="2">
    <location>
        <begin position="23"/>
        <end position="226"/>
    </location>
</feature>
<evidence type="ECO:0000313" key="4">
    <source>
        <dbReference type="Proteomes" id="UP000182894"/>
    </source>
</evidence>
<evidence type="ECO:0008006" key="5">
    <source>
        <dbReference type="Google" id="ProtNLM"/>
    </source>
</evidence>
<protein>
    <recommendedName>
        <fullName evidence="5">Ig-like domain-containing protein</fullName>
    </recommendedName>
</protein>
<dbReference type="Proteomes" id="UP000182894">
    <property type="component" value="Unassembled WGS sequence"/>
</dbReference>
<dbReference type="AlphaFoldDB" id="A0A1G8QZW0"/>
<feature type="region of interest" description="Disordered" evidence="1">
    <location>
        <begin position="49"/>
        <end position="95"/>
    </location>
</feature>
<evidence type="ECO:0000313" key="3">
    <source>
        <dbReference type="EMBL" id="SDJ09845.1"/>
    </source>
</evidence>
<evidence type="ECO:0000256" key="2">
    <source>
        <dbReference type="SAM" id="SignalP"/>
    </source>
</evidence>
<feature type="signal peptide" evidence="2">
    <location>
        <begin position="1"/>
        <end position="22"/>
    </location>
</feature>
<dbReference type="EMBL" id="FNCO01000021">
    <property type="protein sequence ID" value="SDJ09845.1"/>
    <property type="molecule type" value="Genomic_DNA"/>
</dbReference>
<dbReference type="PROSITE" id="PS51257">
    <property type="entry name" value="PROKAR_LIPOPROTEIN"/>
    <property type="match status" value="1"/>
</dbReference>
<evidence type="ECO:0000256" key="1">
    <source>
        <dbReference type="SAM" id="MobiDB-lite"/>
    </source>
</evidence>
<feature type="compositionally biased region" description="Polar residues" evidence="1">
    <location>
        <begin position="49"/>
        <end position="72"/>
    </location>
</feature>
<keyword evidence="2" id="KW-0732">Signal</keyword>
<sequence length="226" mass="24198">MNRLILGLMVSTLSCVVCDAYAGSIGRSTSSVTSSRAAAFVARPSIQRSVNKAASSPRTQSATAAPSQNSSAKPMPPASPVLSEKIRQQSGGSSTGSGLVTLAVLYALLHDNGLSASDRAWVESRIHDSEATDAVEPPAEPLKIEFYYSFSETEPQVGIEYEVRVDARQYGQSISVSCDFMPGKVRQEGNQTVITWTPWFESKQVLTCNAGGRFDQRLIQVSGQSS</sequence>